<reference evidence="2 3" key="1">
    <citation type="journal article" date="2011" name="Science">
        <title>The ecoresponsive genome of Daphnia pulex.</title>
        <authorList>
            <person name="Colbourne J.K."/>
            <person name="Pfrender M.E."/>
            <person name="Gilbert D."/>
            <person name="Thomas W.K."/>
            <person name="Tucker A."/>
            <person name="Oakley T.H."/>
            <person name="Tokishita S."/>
            <person name="Aerts A."/>
            <person name="Arnold G.J."/>
            <person name="Basu M.K."/>
            <person name="Bauer D.J."/>
            <person name="Caceres C.E."/>
            <person name="Carmel L."/>
            <person name="Casola C."/>
            <person name="Choi J.H."/>
            <person name="Detter J.C."/>
            <person name="Dong Q."/>
            <person name="Dusheyko S."/>
            <person name="Eads B.D."/>
            <person name="Frohlich T."/>
            <person name="Geiler-Samerotte K.A."/>
            <person name="Gerlach D."/>
            <person name="Hatcher P."/>
            <person name="Jogdeo S."/>
            <person name="Krijgsveld J."/>
            <person name="Kriventseva E.V."/>
            <person name="Kultz D."/>
            <person name="Laforsch C."/>
            <person name="Lindquist E."/>
            <person name="Lopez J."/>
            <person name="Manak J.R."/>
            <person name="Muller J."/>
            <person name="Pangilinan J."/>
            <person name="Patwardhan R.P."/>
            <person name="Pitluck S."/>
            <person name="Pritham E.J."/>
            <person name="Rechtsteiner A."/>
            <person name="Rho M."/>
            <person name="Rogozin I.B."/>
            <person name="Sakarya O."/>
            <person name="Salamov A."/>
            <person name="Schaack S."/>
            <person name="Shapiro H."/>
            <person name="Shiga Y."/>
            <person name="Skalitzky C."/>
            <person name="Smith Z."/>
            <person name="Souvorov A."/>
            <person name="Sung W."/>
            <person name="Tang Z."/>
            <person name="Tsuchiya D."/>
            <person name="Tu H."/>
            <person name="Vos H."/>
            <person name="Wang M."/>
            <person name="Wolf Y.I."/>
            <person name="Yamagata H."/>
            <person name="Yamada T."/>
            <person name="Ye Y."/>
            <person name="Shaw J.R."/>
            <person name="Andrews J."/>
            <person name="Crease T.J."/>
            <person name="Tang H."/>
            <person name="Lucas S.M."/>
            <person name="Robertson H.M."/>
            <person name="Bork P."/>
            <person name="Koonin E.V."/>
            <person name="Zdobnov E.M."/>
            <person name="Grigoriev I.V."/>
            <person name="Lynch M."/>
            <person name="Boore J.L."/>
        </authorList>
    </citation>
    <scope>NUCLEOTIDE SEQUENCE [LARGE SCALE GENOMIC DNA]</scope>
</reference>
<keyword evidence="1" id="KW-0812">Transmembrane</keyword>
<feature type="transmembrane region" description="Helical" evidence="1">
    <location>
        <begin position="20"/>
        <end position="39"/>
    </location>
</feature>
<evidence type="ECO:0000313" key="3">
    <source>
        <dbReference type="Proteomes" id="UP000000305"/>
    </source>
</evidence>
<evidence type="ECO:0000256" key="1">
    <source>
        <dbReference type="SAM" id="Phobius"/>
    </source>
</evidence>
<protein>
    <submittedName>
        <fullName evidence="2">Uncharacterized protein</fullName>
    </submittedName>
</protein>
<dbReference type="PANTHER" id="PTHR34785:SF3">
    <property type="entry name" value="ECA1 GAMETOGENESIS RELATED FAMILY PROTEIN-RELATED"/>
    <property type="match status" value="1"/>
</dbReference>
<keyword evidence="1" id="KW-0472">Membrane</keyword>
<dbReference type="AlphaFoldDB" id="E9HTH1"/>
<organism evidence="2 3">
    <name type="scientific">Daphnia pulex</name>
    <name type="common">Water flea</name>
    <dbReference type="NCBI Taxonomy" id="6669"/>
    <lineage>
        <taxon>Eukaryota</taxon>
        <taxon>Metazoa</taxon>
        <taxon>Ecdysozoa</taxon>
        <taxon>Arthropoda</taxon>
        <taxon>Crustacea</taxon>
        <taxon>Branchiopoda</taxon>
        <taxon>Diplostraca</taxon>
        <taxon>Cladocera</taxon>
        <taxon>Anomopoda</taxon>
        <taxon>Daphniidae</taxon>
        <taxon>Daphnia</taxon>
    </lineage>
</organism>
<dbReference type="HOGENOM" id="CLU_2280201_0_0_1"/>
<dbReference type="InParanoid" id="E9HTH1"/>
<sequence length="102" mass="11490">MSQIFSDLQTVYTRVELFIMNFKVFSILAMVALVFVFMATADPAPEEHVTEGAAHFLHGKMVKDAEKHEPSMDPYLDETKYHHIPIIAPKGAIISCTIQNPK</sequence>
<name>E9HTH1_DAPPU</name>
<dbReference type="Proteomes" id="UP000000305">
    <property type="component" value="Unassembled WGS sequence"/>
</dbReference>
<keyword evidence="1" id="KW-1133">Transmembrane helix</keyword>
<dbReference type="PhylomeDB" id="E9HTH1"/>
<proteinExistence type="predicted"/>
<dbReference type="PANTHER" id="PTHR34785">
    <property type="entry name" value="ECA1 GAMETOGENESIS RELATED FAMILY PROTEIN-RELATED"/>
    <property type="match status" value="1"/>
</dbReference>
<dbReference type="KEGG" id="dpx:DAPPUDRAFT_333657"/>
<evidence type="ECO:0000313" key="2">
    <source>
        <dbReference type="EMBL" id="EFX64951.1"/>
    </source>
</evidence>
<dbReference type="EMBL" id="GL732773">
    <property type="protein sequence ID" value="EFX64951.1"/>
    <property type="molecule type" value="Genomic_DNA"/>
</dbReference>
<gene>
    <name evidence="2" type="ORF">DAPPUDRAFT_333657</name>
</gene>
<accession>E9HTH1</accession>
<keyword evidence="3" id="KW-1185">Reference proteome</keyword>